<organism evidence="7 8">
    <name type="scientific">Amblyomma americanum</name>
    <name type="common">Lone star tick</name>
    <dbReference type="NCBI Taxonomy" id="6943"/>
    <lineage>
        <taxon>Eukaryota</taxon>
        <taxon>Metazoa</taxon>
        <taxon>Ecdysozoa</taxon>
        <taxon>Arthropoda</taxon>
        <taxon>Chelicerata</taxon>
        <taxon>Arachnida</taxon>
        <taxon>Acari</taxon>
        <taxon>Parasitiformes</taxon>
        <taxon>Ixodida</taxon>
        <taxon>Ixodoidea</taxon>
        <taxon>Ixodidae</taxon>
        <taxon>Amblyomminae</taxon>
        <taxon>Amblyomma</taxon>
    </lineage>
</organism>
<feature type="chain" id="PRO_5042823033" description="Lipase domain-containing protein" evidence="5">
    <location>
        <begin position="20"/>
        <end position="785"/>
    </location>
</feature>
<dbReference type="GO" id="GO:0016042">
    <property type="term" value="P:lipid catabolic process"/>
    <property type="evidence" value="ECO:0007669"/>
    <property type="project" value="TreeGrafter"/>
</dbReference>
<evidence type="ECO:0000256" key="3">
    <source>
        <dbReference type="ARBA" id="ARBA00022525"/>
    </source>
</evidence>
<dbReference type="PANTHER" id="PTHR11610:SF185">
    <property type="entry name" value="LD47264P"/>
    <property type="match status" value="1"/>
</dbReference>
<keyword evidence="8" id="KW-1185">Reference proteome</keyword>
<dbReference type="Proteomes" id="UP001321473">
    <property type="component" value="Unassembled WGS sequence"/>
</dbReference>
<comment type="similarity">
    <text evidence="2 4">Belongs to the AB hydrolase superfamily. Lipase family.</text>
</comment>
<evidence type="ECO:0000256" key="4">
    <source>
        <dbReference type="RuleBase" id="RU004262"/>
    </source>
</evidence>
<dbReference type="Gene3D" id="3.40.50.1820">
    <property type="entry name" value="alpha/beta hydrolase"/>
    <property type="match status" value="3"/>
</dbReference>
<dbReference type="InterPro" id="IPR000734">
    <property type="entry name" value="TAG_lipase"/>
</dbReference>
<comment type="subcellular location">
    <subcellularLocation>
        <location evidence="1">Secreted</location>
    </subcellularLocation>
</comment>
<feature type="domain" description="Lipase" evidence="6">
    <location>
        <begin position="473"/>
        <end position="613"/>
    </location>
</feature>
<evidence type="ECO:0000313" key="8">
    <source>
        <dbReference type="Proteomes" id="UP001321473"/>
    </source>
</evidence>
<evidence type="ECO:0000313" key="7">
    <source>
        <dbReference type="EMBL" id="KAK8760999.1"/>
    </source>
</evidence>
<proteinExistence type="inferred from homology"/>
<evidence type="ECO:0000256" key="2">
    <source>
        <dbReference type="ARBA" id="ARBA00010701"/>
    </source>
</evidence>
<feature type="domain" description="Lipase" evidence="6">
    <location>
        <begin position="626"/>
        <end position="672"/>
    </location>
</feature>
<dbReference type="InterPro" id="IPR013818">
    <property type="entry name" value="Lipase"/>
</dbReference>
<dbReference type="SUPFAM" id="SSF53474">
    <property type="entry name" value="alpha/beta-Hydrolases"/>
    <property type="match status" value="2"/>
</dbReference>
<dbReference type="GO" id="GO:0005615">
    <property type="term" value="C:extracellular space"/>
    <property type="evidence" value="ECO:0007669"/>
    <property type="project" value="TreeGrafter"/>
</dbReference>
<feature type="signal peptide" evidence="5">
    <location>
        <begin position="1"/>
        <end position="19"/>
    </location>
</feature>
<dbReference type="AlphaFoldDB" id="A0AAQ4DEV9"/>
<dbReference type="CDD" id="cd00707">
    <property type="entry name" value="Pancreat_lipase_like"/>
    <property type="match status" value="1"/>
</dbReference>
<name>A0AAQ4DEV9_AMBAM</name>
<accession>A0AAQ4DEV9</accession>
<evidence type="ECO:0000259" key="6">
    <source>
        <dbReference type="Pfam" id="PF00151"/>
    </source>
</evidence>
<dbReference type="Pfam" id="PF00151">
    <property type="entry name" value="Lipase"/>
    <property type="match status" value="3"/>
</dbReference>
<protein>
    <recommendedName>
        <fullName evidence="6">Lipase domain-containing protein</fullName>
    </recommendedName>
</protein>
<feature type="non-terminal residue" evidence="7">
    <location>
        <position position="785"/>
    </location>
</feature>
<dbReference type="InterPro" id="IPR029058">
    <property type="entry name" value="AB_hydrolase_fold"/>
</dbReference>
<evidence type="ECO:0000256" key="1">
    <source>
        <dbReference type="ARBA" id="ARBA00004613"/>
    </source>
</evidence>
<keyword evidence="3" id="KW-0964">Secreted</keyword>
<keyword evidence="5" id="KW-0732">Signal</keyword>
<evidence type="ECO:0000256" key="5">
    <source>
        <dbReference type="SAM" id="SignalP"/>
    </source>
</evidence>
<dbReference type="PANTHER" id="PTHR11610">
    <property type="entry name" value="LIPASE"/>
    <property type="match status" value="1"/>
</dbReference>
<dbReference type="PRINTS" id="PR00821">
    <property type="entry name" value="TAGLIPASE"/>
</dbReference>
<comment type="caution">
    <text evidence="7">The sequence shown here is derived from an EMBL/GenBank/DDBJ whole genome shotgun (WGS) entry which is preliminary data.</text>
</comment>
<dbReference type="FunFam" id="3.40.50.1820:FF:000714">
    <property type="entry name" value="Triacylglycerol lipase, putative"/>
    <property type="match status" value="1"/>
</dbReference>
<dbReference type="InterPro" id="IPR033906">
    <property type="entry name" value="Lipase_N"/>
</dbReference>
<reference evidence="7 8" key="1">
    <citation type="journal article" date="2023" name="Arcadia Sci">
        <title>De novo assembly of a long-read Amblyomma americanum tick genome.</title>
        <authorList>
            <person name="Chou S."/>
            <person name="Poskanzer K.E."/>
            <person name="Rollins M."/>
            <person name="Thuy-Boun P.S."/>
        </authorList>
    </citation>
    <scope>NUCLEOTIDE SEQUENCE [LARGE SCALE GENOMIC DNA]</scope>
    <source>
        <strain evidence="7">F_SG_1</strain>
        <tissue evidence="7">Salivary glands</tissue>
    </source>
</reference>
<dbReference type="EMBL" id="JARKHS020031643">
    <property type="protein sequence ID" value="KAK8760999.1"/>
    <property type="molecule type" value="Genomic_DNA"/>
</dbReference>
<feature type="domain" description="Lipase" evidence="6">
    <location>
        <begin position="19"/>
        <end position="334"/>
    </location>
</feature>
<gene>
    <name evidence="7" type="ORF">V5799_027733</name>
</gene>
<dbReference type="GO" id="GO:0016298">
    <property type="term" value="F:lipase activity"/>
    <property type="evidence" value="ECO:0007669"/>
    <property type="project" value="InterPro"/>
</dbReference>
<sequence length="785" mass="88465">MRIRLRTLVLTLFWTATSSEHVKREHIDTRFLVYSRANPKRGDVLKWSSTPEEVAKTTFNSSWPTKMLVHGWLDTIFFASWMTEMKKAFLMVGDYNVILVDWQGGNSLPYTQATANARLVGAEIALLIGKLEKAFGAKQETFHILGHSLGSHVAGYAGEKLPRLGRITGLDPADPYFQHMPKEVRLDPTDASLVDVVHTDGGSVFDIYKAEGLGMHQAVGHVDFYPNGGLKMPGCSKGSRILAFLTKGIVDAARSVVCNHERAVQYFLDSITEQHCTSLAFACPSYDSFGKGRCADCGRNGRLCARMGLRADRWRPADNTSVRMYLHTMATAPFCAFPFLVNIVLWRTEQKFATGYFVLILEGDRGKATIKVNEKPLRLFGAVRNNFVVKADTYIGQLRQVSFKYTSSRFFLFRKNMLLRYVEIMPMNEPLRTQDRKNMTKTYCYYNRDGIISGTEFTPHVLKAAAPGEQRKKCYQELGCLDKEKFFHPLYRPVNVFPEERDHINTVFAFYSNKNPIKEQLLKWSSPLSDYRKLSFNASRATKVITHGWLDAVYFGQWMTKMKNALLLAGDYNVIVVDWRGGNGLPYGQATANTRIVGAEIAAMIEKLKASAALMSDSDARKTGSMKGEGLGMYEPTGHLDFYPNGGNKMPGCSFTTSVSSTYSKGIVQGERVPRSELAPLSSWRCGGAAMRSAVVCNHERAVSYYLETVHPKTVLAADKLLSRRRPLTLYPKAQHTFLVKTDKHVGKILGASFSYRSSRYIFFRTNLHLWRVRVLSMNSRVSKR</sequence>